<dbReference type="InterPro" id="IPR008201">
    <property type="entry name" value="HepT-like"/>
</dbReference>
<evidence type="ECO:0000313" key="6">
    <source>
        <dbReference type="EMBL" id="QUV95583.1"/>
    </source>
</evidence>
<accession>A0ABX8B567</accession>
<evidence type="ECO:0000256" key="4">
    <source>
        <dbReference type="ARBA" id="ARBA00022741"/>
    </source>
</evidence>
<gene>
    <name evidence="6" type="ORF">J8C05_12175</name>
</gene>
<sequence>MQPNDLIRLRHRLDAAHEALRFVHGKQRIDLDSDRQLVWALVKAIEIIGEAAYQMAPTVRAEIPDLPWNGIIGMRHRLVHAYFDINLDILWKTVQQGLPPLVAGIEKYLSTVDTGSNR</sequence>
<keyword evidence="5" id="KW-0378">Hydrolase</keyword>
<evidence type="ECO:0000256" key="3">
    <source>
        <dbReference type="ARBA" id="ARBA00022722"/>
    </source>
</evidence>
<dbReference type="PANTHER" id="PTHR34139:SF1">
    <property type="entry name" value="RNASE MJ1380-RELATED"/>
    <property type="match status" value="1"/>
</dbReference>
<dbReference type="InterPro" id="IPR051813">
    <property type="entry name" value="HepT_RNase_toxin"/>
</dbReference>
<keyword evidence="4" id="KW-0547">Nucleotide-binding</keyword>
<reference evidence="6 7" key="1">
    <citation type="submission" date="2021-03" db="EMBL/GenBank/DDBJ databases">
        <title>Genomic and phenotypic characterization of Chloracidobacterium isolates provides evidence for multiple species.</title>
        <authorList>
            <person name="Saini M.K."/>
            <person name="Costas A.M.G."/>
            <person name="Tank M."/>
            <person name="Bryant D.A."/>
        </authorList>
    </citation>
    <scope>NUCLEOTIDE SEQUENCE [LARGE SCALE GENOMIC DNA]</scope>
    <source>
        <strain evidence="6 7">N</strain>
    </source>
</reference>
<name>A0ABX8B567_9BACT</name>
<keyword evidence="7" id="KW-1185">Reference proteome</keyword>
<protein>
    <submittedName>
        <fullName evidence="6">DUF86 domain-containing protein</fullName>
    </submittedName>
</protein>
<evidence type="ECO:0000256" key="5">
    <source>
        <dbReference type="ARBA" id="ARBA00022801"/>
    </source>
</evidence>
<keyword evidence="2" id="KW-1277">Toxin-antitoxin system</keyword>
<dbReference type="EMBL" id="CP072643">
    <property type="protein sequence ID" value="QUV95583.1"/>
    <property type="molecule type" value="Genomic_DNA"/>
</dbReference>
<proteinExistence type="predicted"/>
<dbReference type="Pfam" id="PF01934">
    <property type="entry name" value="HepT-like"/>
    <property type="match status" value="1"/>
</dbReference>
<dbReference type="PANTHER" id="PTHR34139">
    <property type="entry name" value="UPF0331 PROTEIN MJ0127"/>
    <property type="match status" value="1"/>
</dbReference>
<organism evidence="6 7">
    <name type="scientific">Chloracidobacterium sp. N</name>
    <dbReference type="NCBI Taxonomy" id="2821540"/>
    <lineage>
        <taxon>Bacteria</taxon>
        <taxon>Pseudomonadati</taxon>
        <taxon>Acidobacteriota</taxon>
        <taxon>Terriglobia</taxon>
        <taxon>Terriglobales</taxon>
        <taxon>Acidobacteriaceae</taxon>
        <taxon>Chloracidobacterium</taxon>
        <taxon>Chloracidobacterium aggregatum</taxon>
    </lineage>
</organism>
<keyword evidence="1" id="KW-0597">Phosphoprotein</keyword>
<evidence type="ECO:0000256" key="2">
    <source>
        <dbReference type="ARBA" id="ARBA00022649"/>
    </source>
</evidence>
<dbReference type="Proteomes" id="UP000677668">
    <property type="component" value="Chromosome 2"/>
</dbReference>
<evidence type="ECO:0000313" key="7">
    <source>
        <dbReference type="Proteomes" id="UP000677668"/>
    </source>
</evidence>
<keyword evidence="3" id="KW-0540">Nuclease</keyword>
<evidence type="ECO:0000256" key="1">
    <source>
        <dbReference type="ARBA" id="ARBA00022553"/>
    </source>
</evidence>
<dbReference type="RefSeq" id="WP_211423801.1">
    <property type="nucleotide sequence ID" value="NZ_CP072643.1"/>
</dbReference>